<sequence length="178" mass="20296">MASFPCWDPRPTPMQESRTLALRSASTARGARQSCVSNTCRTPTRNDLRAAGPWAAVTLRWIHGDARRRRLPTTTRWTTWCRQAAQVKRDRKTTSLAEVRAGGDGGGHGRVRIHGAYHLHGRRAHGTRWRRRRQLCARGATAACRCVRPTVWHRRQMFLDPKLLNVQLGHIQSACRFK</sequence>
<evidence type="ECO:0000313" key="2">
    <source>
        <dbReference type="Proteomes" id="UP000193411"/>
    </source>
</evidence>
<dbReference type="AlphaFoldDB" id="A0A1Y2HSV3"/>
<comment type="caution">
    <text evidence="1">The sequence shown here is derived from an EMBL/GenBank/DDBJ whole genome shotgun (WGS) entry which is preliminary data.</text>
</comment>
<gene>
    <name evidence="1" type="ORF">BCR44DRAFT_1061311</name>
</gene>
<name>A0A1Y2HSV3_9FUNG</name>
<accession>A0A1Y2HSV3</accession>
<keyword evidence="2" id="KW-1185">Reference proteome</keyword>
<proteinExistence type="predicted"/>
<dbReference type="EMBL" id="MCFL01000015">
    <property type="protein sequence ID" value="ORZ36871.1"/>
    <property type="molecule type" value="Genomic_DNA"/>
</dbReference>
<dbReference type="Proteomes" id="UP000193411">
    <property type="component" value="Unassembled WGS sequence"/>
</dbReference>
<protein>
    <submittedName>
        <fullName evidence="1">Uncharacterized protein</fullName>
    </submittedName>
</protein>
<evidence type="ECO:0000313" key="1">
    <source>
        <dbReference type="EMBL" id="ORZ36871.1"/>
    </source>
</evidence>
<organism evidence="1 2">
    <name type="scientific">Catenaria anguillulae PL171</name>
    <dbReference type="NCBI Taxonomy" id="765915"/>
    <lineage>
        <taxon>Eukaryota</taxon>
        <taxon>Fungi</taxon>
        <taxon>Fungi incertae sedis</taxon>
        <taxon>Blastocladiomycota</taxon>
        <taxon>Blastocladiomycetes</taxon>
        <taxon>Blastocladiales</taxon>
        <taxon>Catenariaceae</taxon>
        <taxon>Catenaria</taxon>
    </lineage>
</organism>
<reference evidence="1 2" key="1">
    <citation type="submission" date="2016-07" db="EMBL/GenBank/DDBJ databases">
        <title>Pervasive Adenine N6-methylation of Active Genes in Fungi.</title>
        <authorList>
            <consortium name="DOE Joint Genome Institute"/>
            <person name="Mondo S.J."/>
            <person name="Dannebaum R.O."/>
            <person name="Kuo R.C."/>
            <person name="Labutti K."/>
            <person name="Haridas S."/>
            <person name="Kuo A."/>
            <person name="Salamov A."/>
            <person name="Ahrendt S.R."/>
            <person name="Lipzen A."/>
            <person name="Sullivan W."/>
            <person name="Andreopoulos W.B."/>
            <person name="Clum A."/>
            <person name="Lindquist E."/>
            <person name="Daum C."/>
            <person name="Ramamoorthy G.K."/>
            <person name="Gryganskyi A."/>
            <person name="Culley D."/>
            <person name="Magnuson J.K."/>
            <person name="James T.Y."/>
            <person name="O'Malley M.A."/>
            <person name="Stajich J.E."/>
            <person name="Spatafora J.W."/>
            <person name="Visel A."/>
            <person name="Grigoriev I.V."/>
        </authorList>
    </citation>
    <scope>NUCLEOTIDE SEQUENCE [LARGE SCALE GENOMIC DNA]</scope>
    <source>
        <strain evidence="1 2">PL171</strain>
    </source>
</reference>